<comment type="similarity">
    <text evidence="1">Belongs to the 'phage' integrase family.</text>
</comment>
<keyword evidence="2" id="KW-0229">DNA integration</keyword>
<feature type="domain" description="Tyr recombinase" evidence="6">
    <location>
        <begin position="178"/>
        <end position="350"/>
    </location>
</feature>
<evidence type="ECO:0000256" key="2">
    <source>
        <dbReference type="ARBA" id="ARBA00022908"/>
    </source>
</evidence>
<evidence type="ECO:0000256" key="3">
    <source>
        <dbReference type="ARBA" id="ARBA00023125"/>
    </source>
</evidence>
<dbReference type="AlphaFoldDB" id="F4KZC0"/>
<reference key="2">
    <citation type="submission" date="2011-04" db="EMBL/GenBank/DDBJ databases">
        <title>Complete sequence of chromosome of Haliscomenobacter hydrossis DSM 1100.</title>
        <authorList>
            <consortium name="US DOE Joint Genome Institute (JGI-PGF)"/>
            <person name="Lucas S."/>
            <person name="Han J."/>
            <person name="Lapidus A."/>
            <person name="Bruce D."/>
            <person name="Goodwin L."/>
            <person name="Pitluck S."/>
            <person name="Peters L."/>
            <person name="Kyrpides N."/>
            <person name="Mavromatis K."/>
            <person name="Ivanova N."/>
            <person name="Ovchinnikova G."/>
            <person name="Pagani I."/>
            <person name="Daligault H."/>
            <person name="Detter J.C."/>
            <person name="Han C."/>
            <person name="Land M."/>
            <person name="Hauser L."/>
            <person name="Markowitz V."/>
            <person name="Cheng J.-F."/>
            <person name="Hugenholtz P."/>
            <person name="Woyke T."/>
            <person name="Wu D."/>
            <person name="Verbarg S."/>
            <person name="Frueling A."/>
            <person name="Brambilla E."/>
            <person name="Klenk H.-P."/>
            <person name="Eisen J.A."/>
        </authorList>
    </citation>
    <scope>NUCLEOTIDE SEQUENCE</scope>
    <source>
        <strain>DSM 1100</strain>
    </source>
</reference>
<dbReference type="PROSITE" id="PS51900">
    <property type="entry name" value="CB"/>
    <property type="match status" value="1"/>
</dbReference>
<dbReference type="GO" id="GO:0006310">
    <property type="term" value="P:DNA recombination"/>
    <property type="evidence" value="ECO:0007669"/>
    <property type="project" value="UniProtKB-KW"/>
</dbReference>
<dbReference type="InterPro" id="IPR050090">
    <property type="entry name" value="Tyrosine_recombinase_XerCD"/>
</dbReference>
<feature type="domain" description="Core-binding (CB)" evidence="7">
    <location>
        <begin position="78"/>
        <end position="161"/>
    </location>
</feature>
<protein>
    <submittedName>
        <fullName evidence="8">Integrase family protein</fullName>
    </submittedName>
</protein>
<name>F4KZC0_HALH1</name>
<evidence type="ECO:0000259" key="7">
    <source>
        <dbReference type="PROSITE" id="PS51900"/>
    </source>
</evidence>
<accession>F4KZC0</accession>
<dbReference type="InterPro" id="IPR011010">
    <property type="entry name" value="DNA_brk_join_enz"/>
</dbReference>
<dbReference type="Gene3D" id="1.10.150.130">
    <property type="match status" value="1"/>
</dbReference>
<reference evidence="8 9" key="1">
    <citation type="journal article" date="2011" name="Stand. Genomic Sci.">
        <title>Complete genome sequence of Haliscomenobacter hydrossis type strain (O).</title>
        <authorList>
            <consortium name="US DOE Joint Genome Institute (JGI-PGF)"/>
            <person name="Daligault H."/>
            <person name="Lapidus A."/>
            <person name="Zeytun A."/>
            <person name="Nolan M."/>
            <person name="Lucas S."/>
            <person name="Del Rio T.G."/>
            <person name="Tice H."/>
            <person name="Cheng J.F."/>
            <person name="Tapia R."/>
            <person name="Han C."/>
            <person name="Goodwin L."/>
            <person name="Pitluck S."/>
            <person name="Liolios K."/>
            <person name="Pagani I."/>
            <person name="Ivanova N."/>
            <person name="Huntemann M."/>
            <person name="Mavromatis K."/>
            <person name="Mikhailova N."/>
            <person name="Pati A."/>
            <person name="Chen A."/>
            <person name="Palaniappan K."/>
            <person name="Land M."/>
            <person name="Hauser L."/>
            <person name="Brambilla E.M."/>
            <person name="Rohde M."/>
            <person name="Verbarg S."/>
            <person name="Goker M."/>
            <person name="Bristow J."/>
            <person name="Eisen J.A."/>
            <person name="Markowitz V."/>
            <person name="Hugenholtz P."/>
            <person name="Kyrpides N.C."/>
            <person name="Klenk H.P."/>
            <person name="Woyke T."/>
        </authorList>
    </citation>
    <scope>NUCLEOTIDE SEQUENCE [LARGE SCALE GENOMIC DNA]</scope>
    <source>
        <strain evidence="9">ATCC 27775 / DSM 1100 / LMG 10767 / O</strain>
    </source>
</reference>
<dbReference type="InterPro" id="IPR013762">
    <property type="entry name" value="Integrase-like_cat_sf"/>
</dbReference>
<dbReference type="Pfam" id="PF00589">
    <property type="entry name" value="Phage_integrase"/>
    <property type="match status" value="1"/>
</dbReference>
<dbReference type="OrthoDB" id="9801717at2"/>
<dbReference type="HOGENOM" id="CLU_027562_9_5_10"/>
<gene>
    <name evidence="8" type="ordered locus">Halhy_0505</name>
</gene>
<dbReference type="eggNOG" id="COG4974">
    <property type="taxonomic scope" value="Bacteria"/>
</dbReference>
<keyword evidence="4" id="KW-0233">DNA recombination</keyword>
<dbReference type="InterPro" id="IPR002104">
    <property type="entry name" value="Integrase_catalytic"/>
</dbReference>
<organism evidence="8 9">
    <name type="scientific">Haliscomenobacter hydrossis (strain ATCC 27775 / DSM 1100 / LMG 10767 / O)</name>
    <dbReference type="NCBI Taxonomy" id="760192"/>
    <lineage>
        <taxon>Bacteria</taxon>
        <taxon>Pseudomonadati</taxon>
        <taxon>Bacteroidota</taxon>
        <taxon>Saprospiria</taxon>
        <taxon>Saprospirales</taxon>
        <taxon>Haliscomenobacteraceae</taxon>
        <taxon>Haliscomenobacter</taxon>
    </lineage>
</organism>
<keyword evidence="9" id="KW-1185">Reference proteome</keyword>
<evidence type="ECO:0000256" key="5">
    <source>
        <dbReference type="PROSITE-ProRule" id="PRU01248"/>
    </source>
</evidence>
<dbReference type="STRING" id="760192.Halhy_0505"/>
<dbReference type="Pfam" id="PF13495">
    <property type="entry name" value="Phage_int_SAM_4"/>
    <property type="match status" value="1"/>
</dbReference>
<dbReference type="PANTHER" id="PTHR30349:SF41">
    <property type="entry name" value="INTEGRASE_RECOMBINASE PROTEIN MJ0367-RELATED"/>
    <property type="match status" value="1"/>
</dbReference>
<evidence type="ECO:0000313" key="9">
    <source>
        <dbReference type="Proteomes" id="UP000008461"/>
    </source>
</evidence>
<dbReference type="PROSITE" id="PS51898">
    <property type="entry name" value="TYR_RECOMBINASE"/>
    <property type="match status" value="1"/>
</dbReference>
<evidence type="ECO:0000256" key="1">
    <source>
        <dbReference type="ARBA" id="ARBA00008857"/>
    </source>
</evidence>
<dbReference type="GO" id="GO:0003677">
    <property type="term" value="F:DNA binding"/>
    <property type="evidence" value="ECO:0007669"/>
    <property type="project" value="UniProtKB-UniRule"/>
</dbReference>
<dbReference type="EMBL" id="CP002691">
    <property type="protein sequence ID" value="AEE48415.1"/>
    <property type="molecule type" value="Genomic_DNA"/>
</dbReference>
<dbReference type="Proteomes" id="UP000008461">
    <property type="component" value="Chromosome"/>
</dbReference>
<evidence type="ECO:0000256" key="4">
    <source>
        <dbReference type="ARBA" id="ARBA00023172"/>
    </source>
</evidence>
<dbReference type="PANTHER" id="PTHR30349">
    <property type="entry name" value="PHAGE INTEGRASE-RELATED"/>
    <property type="match status" value="1"/>
</dbReference>
<sequence length="355" mass="41164">MKSNAVKYIPTTHHGKEVIFIHFEYDAALVERVKKLIGVQWSQSQKAWYVLDNAQYRKKFGLAPKSPIGKEALLHIHPINLPALQLYIETLQLKAYSLNTINTYRNEFAQLLCILKDKAVNELDSSRLRSYFLYCTNILKLSENTLHSRINAVKFYFEQVLKREKFFFEIPRPKKPSILPKVINAKDIKKLFEVTTNLKHNTMLKLCYGMGLRVSEIVNLKITDIDSKNLQVFIERAKGKKDRYANLPESILEQLRAYFVEYKPKKYLFEGQYGDQYSVRSAQKVFADALKKAKINKNVGIHGLRHSFATHLLEAGTDISFIQELLGHNDLKTTLRYTHVSQQTIKNIKSPLDKL</sequence>
<proteinExistence type="inferred from homology"/>
<dbReference type="Gene3D" id="1.10.443.10">
    <property type="entry name" value="Intergrase catalytic core"/>
    <property type="match status" value="1"/>
</dbReference>
<dbReference type="InterPro" id="IPR004107">
    <property type="entry name" value="Integrase_SAM-like_N"/>
</dbReference>
<keyword evidence="3 5" id="KW-0238">DNA-binding</keyword>
<evidence type="ECO:0000259" key="6">
    <source>
        <dbReference type="PROSITE" id="PS51898"/>
    </source>
</evidence>
<dbReference type="InterPro" id="IPR010998">
    <property type="entry name" value="Integrase_recombinase_N"/>
</dbReference>
<dbReference type="RefSeq" id="WP_013762979.1">
    <property type="nucleotide sequence ID" value="NC_015510.1"/>
</dbReference>
<dbReference type="InterPro" id="IPR044068">
    <property type="entry name" value="CB"/>
</dbReference>
<dbReference type="GO" id="GO:0015074">
    <property type="term" value="P:DNA integration"/>
    <property type="evidence" value="ECO:0007669"/>
    <property type="project" value="UniProtKB-KW"/>
</dbReference>
<evidence type="ECO:0000313" key="8">
    <source>
        <dbReference type="EMBL" id="AEE48415.1"/>
    </source>
</evidence>
<dbReference type="SUPFAM" id="SSF56349">
    <property type="entry name" value="DNA breaking-rejoining enzymes"/>
    <property type="match status" value="1"/>
</dbReference>
<dbReference type="KEGG" id="hhy:Halhy_0505"/>